<name>A0ABM9E935_9HYPH</name>
<protein>
    <recommendedName>
        <fullName evidence="4">Transcriptional regulator</fullName>
    </recommendedName>
</protein>
<reference evidence="2 3" key="1">
    <citation type="submission" date="2022-03" db="EMBL/GenBank/DDBJ databases">
        <authorList>
            <person name="Brunel B."/>
        </authorList>
    </citation>
    <scope>NUCLEOTIDE SEQUENCE [LARGE SCALE GENOMIC DNA]</scope>
    <source>
        <strain evidence="2">STM5069sample</strain>
    </source>
</reference>
<evidence type="ECO:0000313" key="2">
    <source>
        <dbReference type="EMBL" id="CAH2405675.1"/>
    </source>
</evidence>
<dbReference type="Proteomes" id="UP001153050">
    <property type="component" value="Unassembled WGS sequence"/>
</dbReference>
<organism evidence="2 3">
    <name type="scientific">Mesorhizobium escarrei</name>
    <dbReference type="NCBI Taxonomy" id="666018"/>
    <lineage>
        <taxon>Bacteria</taxon>
        <taxon>Pseudomonadati</taxon>
        <taxon>Pseudomonadota</taxon>
        <taxon>Alphaproteobacteria</taxon>
        <taxon>Hyphomicrobiales</taxon>
        <taxon>Phyllobacteriaceae</taxon>
        <taxon>Mesorhizobium</taxon>
    </lineage>
</organism>
<feature type="compositionally biased region" description="Basic and acidic residues" evidence="1">
    <location>
        <begin position="1"/>
        <end position="48"/>
    </location>
</feature>
<gene>
    <name evidence="2" type="ORF">MES5069_480051</name>
</gene>
<keyword evidence="3" id="KW-1185">Reference proteome</keyword>
<comment type="caution">
    <text evidence="2">The sequence shown here is derived from an EMBL/GenBank/DDBJ whole genome shotgun (WGS) entry which is preliminary data.</text>
</comment>
<proteinExistence type="predicted"/>
<evidence type="ECO:0000313" key="3">
    <source>
        <dbReference type="Proteomes" id="UP001153050"/>
    </source>
</evidence>
<evidence type="ECO:0008006" key="4">
    <source>
        <dbReference type="Google" id="ProtNLM"/>
    </source>
</evidence>
<accession>A0ABM9E935</accession>
<evidence type="ECO:0000256" key="1">
    <source>
        <dbReference type="SAM" id="MobiDB-lite"/>
    </source>
</evidence>
<dbReference type="EMBL" id="CAKXZT010000144">
    <property type="protein sequence ID" value="CAH2405675.1"/>
    <property type="molecule type" value="Genomic_DNA"/>
</dbReference>
<feature type="region of interest" description="Disordered" evidence="1">
    <location>
        <begin position="1"/>
        <end position="69"/>
    </location>
</feature>
<sequence length="69" mass="7929">MQERQGLTDKEKHDRQERTSDAARALTDIERAAREAKTARLREQRLKGETALPTASAPKPNRNWKTKKS</sequence>